<reference evidence="2" key="1">
    <citation type="journal article" date="2017" name="Mycologia">
        <title>Fusarium algeriense, sp. nov., a novel toxigenic crown rot pathogen of durum wheat from Algeria is nested in the Fusarium burgessii species complex.</title>
        <authorList>
            <person name="Laraba I."/>
            <person name="Keddad A."/>
            <person name="Boureghda H."/>
            <person name="Abdallah N."/>
            <person name="Vaughan M.M."/>
            <person name="Proctor R.H."/>
            <person name="Busman M."/>
            <person name="O'Donnell K."/>
        </authorList>
    </citation>
    <scope>NUCLEOTIDE SEQUENCE</scope>
    <source>
        <strain evidence="2">NRRL 25174</strain>
    </source>
</reference>
<evidence type="ECO:0000313" key="2">
    <source>
        <dbReference type="EMBL" id="KAF4340696.1"/>
    </source>
</evidence>
<dbReference type="OrthoDB" id="3596450at2759"/>
<dbReference type="InterPro" id="IPR045518">
    <property type="entry name" value="2EXR"/>
</dbReference>
<feature type="domain" description="2EXR" evidence="1">
    <location>
        <begin position="6"/>
        <end position="110"/>
    </location>
</feature>
<dbReference type="PANTHER" id="PTHR35910">
    <property type="entry name" value="2EXR DOMAIN-CONTAINING PROTEIN"/>
    <property type="match status" value="1"/>
</dbReference>
<organism evidence="2 3">
    <name type="scientific">Fusarium beomiforme</name>
    <dbReference type="NCBI Taxonomy" id="44412"/>
    <lineage>
        <taxon>Eukaryota</taxon>
        <taxon>Fungi</taxon>
        <taxon>Dikarya</taxon>
        <taxon>Ascomycota</taxon>
        <taxon>Pezizomycotina</taxon>
        <taxon>Sordariomycetes</taxon>
        <taxon>Hypocreomycetidae</taxon>
        <taxon>Hypocreales</taxon>
        <taxon>Nectriaceae</taxon>
        <taxon>Fusarium</taxon>
        <taxon>Fusarium burgessii species complex</taxon>
    </lineage>
</organism>
<dbReference type="EMBL" id="PVQB02000231">
    <property type="protein sequence ID" value="KAF4340696.1"/>
    <property type="molecule type" value="Genomic_DNA"/>
</dbReference>
<evidence type="ECO:0000313" key="3">
    <source>
        <dbReference type="Proteomes" id="UP000730481"/>
    </source>
</evidence>
<sequence length="324" mass="37914">MSAATFHPFPRLPLEIRQGIWEKACFHWTGGRYGIHYIKLDQNRQLAPLDCAWHANGPRNRSAYLWHAGLWTACKESRDIVSKHWHKYWSDIQANTKDKNLGDVIWFHPKDPPYMMGAIHRKGDYEPWHQVVDIDYDRFCITAGSWEPLLNNWKLLNIEAEDEWGRNFKENLRNLTVEFDPSWNLTLNNLTPDRPIEDYHPSLAFLIRILLDLAHEDDFPYNIRLIDKNVLWDGKIDARTYGSVQANPLYVDCDHEYLDLTGLSFAEDSPLSIFLHRLDRAIGSQLAKIQYGVNTSNRSHLTLSPEQLMRFVVKRDNQRQGSFA</sequence>
<proteinExistence type="predicted"/>
<keyword evidence="3" id="KW-1185">Reference proteome</keyword>
<dbReference type="PANTHER" id="PTHR35910:SF1">
    <property type="entry name" value="2EXR DOMAIN-CONTAINING PROTEIN"/>
    <property type="match status" value="1"/>
</dbReference>
<dbReference type="Pfam" id="PF20150">
    <property type="entry name" value="2EXR"/>
    <property type="match status" value="1"/>
</dbReference>
<name>A0A9P5ALA7_9HYPO</name>
<comment type="caution">
    <text evidence="2">The sequence shown here is derived from an EMBL/GenBank/DDBJ whole genome shotgun (WGS) entry which is preliminary data.</text>
</comment>
<accession>A0A9P5ALA7</accession>
<reference evidence="2" key="2">
    <citation type="submission" date="2020-02" db="EMBL/GenBank/DDBJ databases">
        <title>Identification and distribution of gene clusters putatively required for synthesis of sphingolipid metabolism inhibitors in phylogenetically diverse species of the filamentous fungus Fusarium.</title>
        <authorList>
            <person name="Kim H.-S."/>
            <person name="Busman M."/>
            <person name="Brown D.W."/>
            <person name="Divon H."/>
            <person name="Uhlig S."/>
            <person name="Proctor R.H."/>
        </authorList>
    </citation>
    <scope>NUCLEOTIDE SEQUENCE</scope>
    <source>
        <strain evidence="2">NRRL 25174</strain>
    </source>
</reference>
<protein>
    <recommendedName>
        <fullName evidence="1">2EXR domain-containing protein</fullName>
    </recommendedName>
</protein>
<evidence type="ECO:0000259" key="1">
    <source>
        <dbReference type="Pfam" id="PF20150"/>
    </source>
</evidence>
<dbReference type="Proteomes" id="UP000730481">
    <property type="component" value="Unassembled WGS sequence"/>
</dbReference>
<dbReference type="AlphaFoldDB" id="A0A9P5ALA7"/>
<gene>
    <name evidence="2" type="ORF">FBEOM_5412</name>
</gene>